<proteinExistence type="predicted"/>
<accession>A0AAX3BGN1</accession>
<dbReference type="Proteomes" id="UP001056539">
    <property type="component" value="Chromosome"/>
</dbReference>
<sequence>MRLFVWITLLAVTFSSCKGGDRVELTEKEREKMEAEVANVCKEMEIAMKRNRSIFSITNYMSEIVVYSDGKTEMTFPLTNIVKLRELDKKFDYEDFLRFIANLRIKAYDEGDVYTKIGIFKYDKKNKKWKMDRIEIPLNENEKEKVKAEIINICKEIEMAMRKHKSIFSITNYIADRVIYSDGSLDISFPLTNIDKLKELDKQFDYEYFFKWLTNEEIYVLDNGYIVYTDLGTFKYNKEKNKWEIAEFSFSAEESTEE</sequence>
<protein>
    <recommendedName>
        <fullName evidence="4">Lipoprotein</fullName>
    </recommendedName>
</protein>
<keyword evidence="3" id="KW-1185">Reference proteome</keyword>
<keyword evidence="1" id="KW-0175">Coiled coil</keyword>
<evidence type="ECO:0000313" key="2">
    <source>
        <dbReference type="EMBL" id="URA10606.1"/>
    </source>
</evidence>
<dbReference type="AlphaFoldDB" id="A0AAX3BGN1"/>
<reference evidence="2" key="2">
    <citation type="submission" date="2022-06" db="EMBL/GenBank/DDBJ databases">
        <title>Thermospira aquatica gen. nov., sp. nov.</title>
        <authorList>
            <person name="Ben Ali Gam Z."/>
            <person name="Labat M."/>
        </authorList>
    </citation>
    <scope>NUCLEOTIDE SEQUENCE</scope>
    <source>
        <strain evidence="2">F1F22</strain>
    </source>
</reference>
<gene>
    <name evidence="2" type="ORF">KDW03_02035</name>
</gene>
<evidence type="ECO:0000313" key="3">
    <source>
        <dbReference type="Proteomes" id="UP001056539"/>
    </source>
</evidence>
<name>A0AAX3BGN1_9SPIR</name>
<reference evidence="2" key="1">
    <citation type="submission" date="2021-04" db="EMBL/GenBank/DDBJ databases">
        <authorList>
            <person name="Postec A."/>
        </authorList>
    </citation>
    <scope>NUCLEOTIDE SEQUENCE</scope>
    <source>
        <strain evidence="2">F1F22</strain>
    </source>
</reference>
<dbReference type="EMBL" id="CP073355">
    <property type="protein sequence ID" value="URA10606.1"/>
    <property type="molecule type" value="Genomic_DNA"/>
</dbReference>
<dbReference type="PROSITE" id="PS51257">
    <property type="entry name" value="PROKAR_LIPOPROTEIN"/>
    <property type="match status" value="1"/>
</dbReference>
<evidence type="ECO:0000256" key="1">
    <source>
        <dbReference type="SAM" id="Coils"/>
    </source>
</evidence>
<dbReference type="RefSeq" id="WP_271435734.1">
    <property type="nucleotide sequence ID" value="NZ_CP073355.1"/>
</dbReference>
<organism evidence="2 3">
    <name type="scientific">Thermospira aquatica</name>
    <dbReference type="NCBI Taxonomy" id="2828656"/>
    <lineage>
        <taxon>Bacteria</taxon>
        <taxon>Pseudomonadati</taxon>
        <taxon>Spirochaetota</taxon>
        <taxon>Spirochaetia</taxon>
        <taxon>Brevinematales</taxon>
        <taxon>Thermospiraceae</taxon>
        <taxon>Thermospira</taxon>
    </lineage>
</organism>
<feature type="coiled-coil region" evidence="1">
    <location>
        <begin position="23"/>
        <end position="50"/>
    </location>
</feature>
<evidence type="ECO:0008006" key="4">
    <source>
        <dbReference type="Google" id="ProtNLM"/>
    </source>
</evidence>
<dbReference type="KEGG" id="taqu:KDW03_02035"/>